<evidence type="ECO:0000256" key="1">
    <source>
        <dbReference type="ARBA" id="ARBA00011595"/>
    </source>
</evidence>
<dbReference type="PANTHER" id="PTHR42897:SF2">
    <property type="entry name" value="PYRUVATE SYNTHASE SUBUNIT PORB"/>
    <property type="match status" value="1"/>
</dbReference>
<dbReference type="NCBIfam" id="NF008819">
    <property type="entry name" value="PRK11865.1"/>
    <property type="match status" value="1"/>
</dbReference>
<keyword evidence="4" id="KW-0670">Pyruvate</keyword>
<evidence type="ECO:0000256" key="2">
    <source>
        <dbReference type="ARBA" id="ARBA00023002"/>
    </source>
</evidence>
<dbReference type="InterPro" id="IPR011766">
    <property type="entry name" value="TPP_enzyme_TPP-bd"/>
</dbReference>
<dbReference type="EMBL" id="DQSV01000085">
    <property type="protein sequence ID" value="HIP17499.1"/>
    <property type="molecule type" value="Genomic_DNA"/>
</dbReference>
<protein>
    <submittedName>
        <fullName evidence="4">Pyruvate synthase subunit beta</fullName>
        <ecNumber evidence="4">1.2.7.1</ecNumber>
    </submittedName>
</protein>
<dbReference type="SUPFAM" id="SSF52518">
    <property type="entry name" value="Thiamin diphosphate-binding fold (THDP-binding)"/>
    <property type="match status" value="1"/>
</dbReference>
<sequence length="298" mass="32801">MNKKQFPREEYFAPGHRGCAGCGASIVARMALKAIGRDTIVVNSTGCLEVFTTPYPETAWKVPWIHTAFECAGAVAGGIERAIKALKKRGKYKGRKLVVMPISGDGGTADIGFQSLSGALERGHDMVYIMYDNEAYMNTGVQRSSSTPLFASATTAPAGKISKGENNPKKDMAMIAAAHGIPYVATACISYPEDFMRKVKKASDIEGPAFIQVLQPCTVGWGYSTENTIKIGRLAVETGLFPLYEIENGDFKITYKPAKRKPLKEYIKMQKRYRHLTDEDIEILQKNIDEKCKLLGLE</sequence>
<evidence type="ECO:0000259" key="3">
    <source>
        <dbReference type="Pfam" id="PF02775"/>
    </source>
</evidence>
<dbReference type="Gene3D" id="3.40.50.970">
    <property type="match status" value="1"/>
</dbReference>
<comment type="subunit">
    <text evidence="1">Heterotetramer of one alpha, one beta, one delta and one gamma chain.</text>
</comment>
<evidence type="ECO:0000313" key="5">
    <source>
        <dbReference type="Proteomes" id="UP000605144"/>
    </source>
</evidence>
<dbReference type="GO" id="GO:0030976">
    <property type="term" value="F:thiamine pyrophosphate binding"/>
    <property type="evidence" value="ECO:0007669"/>
    <property type="project" value="InterPro"/>
</dbReference>
<evidence type="ECO:0000313" key="4">
    <source>
        <dbReference type="EMBL" id="HIP17499.1"/>
    </source>
</evidence>
<dbReference type="EC" id="1.2.7.1" evidence="4"/>
<dbReference type="Proteomes" id="UP000605144">
    <property type="component" value="Unassembled WGS sequence"/>
</dbReference>
<dbReference type="GO" id="GO:0019164">
    <property type="term" value="F:pyruvate synthase activity"/>
    <property type="evidence" value="ECO:0007669"/>
    <property type="project" value="UniProtKB-EC"/>
</dbReference>
<gene>
    <name evidence="4" type="ORF">EYG76_04280</name>
</gene>
<reference evidence="4" key="1">
    <citation type="journal article" date="2020" name="ISME J.">
        <title>Gammaproteobacteria mediating utilization of methyl-, sulfur- and petroleum organic compounds in deep ocean hydrothermal plumes.</title>
        <authorList>
            <person name="Zhou Z."/>
            <person name="Liu Y."/>
            <person name="Pan J."/>
            <person name="Cron B.R."/>
            <person name="Toner B.M."/>
            <person name="Anantharaman K."/>
            <person name="Breier J.A."/>
            <person name="Dick G.J."/>
            <person name="Li M."/>
        </authorList>
    </citation>
    <scope>NUCLEOTIDE SEQUENCE</scope>
    <source>
        <strain evidence="4">SZUA-1385</strain>
    </source>
</reference>
<proteinExistence type="predicted"/>
<keyword evidence="2 4" id="KW-0560">Oxidoreductase</keyword>
<dbReference type="InterPro" id="IPR051479">
    <property type="entry name" value="PorB-like"/>
</dbReference>
<name>A0A833DQK6_9EURY</name>
<dbReference type="CDD" id="cd03376">
    <property type="entry name" value="TPP_PFOR_porB_like"/>
    <property type="match status" value="1"/>
</dbReference>
<dbReference type="InterPro" id="IPR029061">
    <property type="entry name" value="THDP-binding"/>
</dbReference>
<organism evidence="4 5">
    <name type="scientific">Methanothermococcus okinawensis</name>
    <dbReference type="NCBI Taxonomy" id="155863"/>
    <lineage>
        <taxon>Archaea</taxon>
        <taxon>Methanobacteriati</taxon>
        <taxon>Methanobacteriota</taxon>
        <taxon>Methanomada group</taxon>
        <taxon>Methanococci</taxon>
        <taxon>Methanococcales</taxon>
        <taxon>Methanococcaceae</taxon>
        <taxon>Methanothermococcus</taxon>
    </lineage>
</organism>
<dbReference type="PANTHER" id="PTHR42897">
    <property type="entry name" value="PYRUVATE SYNTHASE SUBUNIT PORB"/>
    <property type="match status" value="1"/>
</dbReference>
<accession>A0A833DQK6</accession>
<feature type="domain" description="Thiamine pyrophosphate enzyme TPP-binding" evidence="3">
    <location>
        <begin position="45"/>
        <end position="213"/>
    </location>
</feature>
<comment type="caution">
    <text evidence="4">The sequence shown here is derived from an EMBL/GenBank/DDBJ whole genome shotgun (WGS) entry which is preliminary data.</text>
</comment>
<dbReference type="Pfam" id="PF02775">
    <property type="entry name" value="TPP_enzyme_C"/>
    <property type="match status" value="1"/>
</dbReference>
<dbReference type="AlphaFoldDB" id="A0A833DQK6"/>